<dbReference type="SUPFAM" id="SSF51126">
    <property type="entry name" value="Pectin lyase-like"/>
    <property type="match status" value="1"/>
</dbReference>
<evidence type="ECO:0000259" key="5">
    <source>
        <dbReference type="Pfam" id="PF12708"/>
    </source>
</evidence>
<dbReference type="InterPro" id="IPR000743">
    <property type="entry name" value="Glyco_hydro_28"/>
</dbReference>
<feature type="domain" description="SGNH hydrolase-type esterase" evidence="6">
    <location>
        <begin position="19"/>
        <end position="184"/>
    </location>
</feature>
<evidence type="ECO:0000313" key="7">
    <source>
        <dbReference type="EMBL" id="SFQ36659.1"/>
    </source>
</evidence>
<dbReference type="InterPro" id="IPR006626">
    <property type="entry name" value="PbH1"/>
</dbReference>
<dbReference type="InterPro" id="IPR024535">
    <property type="entry name" value="RHGA/B-epi-like_pectate_lyase"/>
</dbReference>
<protein>
    <submittedName>
        <fullName evidence="7">DNA sulfur modification protein DndE</fullName>
    </submittedName>
</protein>
<keyword evidence="8" id="KW-1185">Reference proteome</keyword>
<dbReference type="Proteomes" id="UP000199306">
    <property type="component" value="Unassembled WGS sequence"/>
</dbReference>
<organism evidence="7 8">
    <name type="scientific">Pseudarcicella hirudinis</name>
    <dbReference type="NCBI Taxonomy" id="1079859"/>
    <lineage>
        <taxon>Bacteria</taxon>
        <taxon>Pseudomonadati</taxon>
        <taxon>Bacteroidota</taxon>
        <taxon>Cytophagia</taxon>
        <taxon>Cytophagales</taxon>
        <taxon>Flectobacillaceae</taxon>
        <taxon>Pseudarcicella</taxon>
    </lineage>
</organism>
<dbReference type="Pfam" id="PF12708">
    <property type="entry name" value="Pect-lyase_RHGA_epim"/>
    <property type="match status" value="1"/>
</dbReference>
<dbReference type="InterPro" id="IPR037459">
    <property type="entry name" value="RhgT-like"/>
</dbReference>
<sequence length="771" mass="85561">MLILNCAFRATEEKPALFLIGDSTVSDKPLNGDPERGWGQLIPDYFDHSLKISNHAVNGRSTKSFITEGRWAKVLEQIHPNDWVMIQFGHNDEKKSDTSRYAAPQTDYRHNLIRFVKEARQKGAKPILITPVVRRKFDENGKIQDTHGKYPAVVKSVAAELQVPLIDLEQKSRDLLSQNGAEASKKFYLWYEAGYFPTRPQGIKDDTHFSEYGASNMAALVMNGLREINSDLFRYAQKSAFQEKYAYELPKIITPVFRKDTFNILSFGAKSDGITLNTEAINKAITTCSKAGGGTVIIPEGFWLSGPIDLKSNINLHLRKGALLQFSNRFEDYPLIKTNWEGTEAIRCKSPVNGQDLENIAITGNGVIDGAGGTWRAVKKSKLTDSQWKDLIATGGLLSADKNTWYPSEKSFKGTTVDRPGVVAAGYNLQNSEEIKDYLRPNLLVFNHCTQVLLEGVTFQNSPAWCLHPLLCEHITLKNLTVRNPWFAQNGDGVDLESCRIGMIDQCTFDVGDDGICIKSGKDAEGRKRGVPTENIIVQNSTVFHAHGGFVIGSEMSGGVKNLFVSNCNFLGTDVGLRFKTARGRGGVVEKIYVNGINMTNIPGEAILFDMYYMGKDPVPQSGESNELPVMKTEPLSEGTPKFKDFYVRNVVCKGAETGILVRGLPEMSVSDILIENAFLQSKKGLVCIEGENIKFRNITLISQENTLMQVQNGRNIEFDGITFGSNTKVLLKIMGDRSGNINLLNTDTSKLGKEVEFGEKVQNSVFSKKK</sequence>
<evidence type="ECO:0000256" key="4">
    <source>
        <dbReference type="RuleBase" id="RU361169"/>
    </source>
</evidence>
<proteinExistence type="inferred from homology"/>
<dbReference type="PANTHER" id="PTHR31339:SF9">
    <property type="entry name" value="PLASMIN AND FIBRONECTIN-BINDING PROTEIN A"/>
    <property type="match status" value="1"/>
</dbReference>
<evidence type="ECO:0000313" key="8">
    <source>
        <dbReference type="Proteomes" id="UP000199306"/>
    </source>
</evidence>
<keyword evidence="2 4" id="KW-0378">Hydrolase</keyword>
<comment type="similarity">
    <text evidence="1 4">Belongs to the glycosyl hydrolase 28 family.</text>
</comment>
<dbReference type="Pfam" id="PF13472">
    <property type="entry name" value="Lipase_GDSL_2"/>
    <property type="match status" value="1"/>
</dbReference>
<dbReference type="GO" id="GO:0004650">
    <property type="term" value="F:polygalacturonase activity"/>
    <property type="evidence" value="ECO:0007669"/>
    <property type="project" value="InterPro"/>
</dbReference>
<dbReference type="InterPro" id="IPR011050">
    <property type="entry name" value="Pectin_lyase_fold/virulence"/>
</dbReference>
<dbReference type="CDD" id="cd01821">
    <property type="entry name" value="Rhamnogalacturan_acetylesterase_like"/>
    <property type="match status" value="1"/>
</dbReference>
<name>A0A1I5XXI6_9BACT</name>
<dbReference type="AlphaFoldDB" id="A0A1I5XXI6"/>
<dbReference type="InterPro" id="IPR051801">
    <property type="entry name" value="GH28_Enzymes"/>
</dbReference>
<dbReference type="InterPro" id="IPR036514">
    <property type="entry name" value="SGNH_hydro_sf"/>
</dbReference>
<evidence type="ECO:0000256" key="3">
    <source>
        <dbReference type="ARBA" id="ARBA00023295"/>
    </source>
</evidence>
<dbReference type="PANTHER" id="PTHR31339">
    <property type="entry name" value="PECTIN LYASE-RELATED"/>
    <property type="match status" value="1"/>
</dbReference>
<gene>
    <name evidence="7" type="ORF">SAMN04515674_11623</name>
</gene>
<dbReference type="InterPro" id="IPR012334">
    <property type="entry name" value="Pectin_lyas_fold"/>
</dbReference>
<evidence type="ECO:0000259" key="6">
    <source>
        <dbReference type="Pfam" id="PF13472"/>
    </source>
</evidence>
<reference evidence="7 8" key="1">
    <citation type="submission" date="2016-10" db="EMBL/GenBank/DDBJ databases">
        <authorList>
            <person name="de Groot N.N."/>
        </authorList>
    </citation>
    <scope>NUCLEOTIDE SEQUENCE [LARGE SCALE GENOMIC DNA]</scope>
    <source>
        <strain evidence="8">E92,LMG 26720,CCM 7988</strain>
    </source>
</reference>
<dbReference type="InterPro" id="IPR013830">
    <property type="entry name" value="SGNH_hydro"/>
</dbReference>
<evidence type="ECO:0000256" key="1">
    <source>
        <dbReference type="ARBA" id="ARBA00008834"/>
    </source>
</evidence>
<dbReference type="GO" id="GO:0016788">
    <property type="term" value="F:hydrolase activity, acting on ester bonds"/>
    <property type="evidence" value="ECO:0007669"/>
    <property type="project" value="UniProtKB-ARBA"/>
</dbReference>
<accession>A0A1I5XXI6</accession>
<dbReference type="SMART" id="SM00710">
    <property type="entry name" value="PbH1"/>
    <property type="match status" value="6"/>
</dbReference>
<dbReference type="EMBL" id="FOXH01000016">
    <property type="protein sequence ID" value="SFQ36659.1"/>
    <property type="molecule type" value="Genomic_DNA"/>
</dbReference>
<dbReference type="SUPFAM" id="SSF52266">
    <property type="entry name" value="SGNH hydrolase"/>
    <property type="match status" value="1"/>
</dbReference>
<dbReference type="Pfam" id="PF00295">
    <property type="entry name" value="Glyco_hydro_28"/>
    <property type="match status" value="1"/>
</dbReference>
<evidence type="ECO:0000256" key="2">
    <source>
        <dbReference type="ARBA" id="ARBA00022801"/>
    </source>
</evidence>
<dbReference type="Gene3D" id="2.160.20.10">
    <property type="entry name" value="Single-stranded right-handed beta-helix, Pectin lyase-like"/>
    <property type="match status" value="1"/>
</dbReference>
<dbReference type="GO" id="GO:0005975">
    <property type="term" value="P:carbohydrate metabolic process"/>
    <property type="evidence" value="ECO:0007669"/>
    <property type="project" value="InterPro"/>
</dbReference>
<keyword evidence="3 4" id="KW-0326">Glycosidase</keyword>
<dbReference type="STRING" id="1079859.SAMN04515674_11623"/>
<dbReference type="Gene3D" id="3.40.50.1110">
    <property type="entry name" value="SGNH hydrolase"/>
    <property type="match status" value="1"/>
</dbReference>
<feature type="domain" description="Rhamnogalacturonase A/B/Epimerase-like pectate lyase" evidence="5">
    <location>
        <begin position="262"/>
        <end position="316"/>
    </location>
</feature>